<evidence type="ECO:0008006" key="3">
    <source>
        <dbReference type="Google" id="ProtNLM"/>
    </source>
</evidence>
<protein>
    <recommendedName>
        <fullName evidence="3">Transposase</fullName>
    </recommendedName>
</protein>
<organism evidence="1 2">
    <name type="scientific">Luteimonas notoginsengisoli</name>
    <dbReference type="NCBI Taxonomy" id="1578200"/>
    <lineage>
        <taxon>Bacteria</taxon>
        <taxon>Pseudomonadati</taxon>
        <taxon>Pseudomonadota</taxon>
        <taxon>Gammaproteobacteria</taxon>
        <taxon>Lysobacterales</taxon>
        <taxon>Lysobacteraceae</taxon>
        <taxon>Luteimonas</taxon>
    </lineage>
</organism>
<dbReference type="EMBL" id="JBHRYF010000001">
    <property type="protein sequence ID" value="MFC3659568.1"/>
    <property type="molecule type" value="Genomic_DNA"/>
</dbReference>
<evidence type="ECO:0000313" key="1">
    <source>
        <dbReference type="EMBL" id="MFC3659568.1"/>
    </source>
</evidence>
<comment type="caution">
    <text evidence="1">The sequence shown here is derived from an EMBL/GenBank/DDBJ whole genome shotgun (WGS) entry which is preliminary data.</text>
</comment>
<evidence type="ECO:0000313" key="2">
    <source>
        <dbReference type="Proteomes" id="UP001595724"/>
    </source>
</evidence>
<dbReference type="Proteomes" id="UP001595724">
    <property type="component" value="Unassembled WGS sequence"/>
</dbReference>
<proteinExistence type="predicted"/>
<dbReference type="RefSeq" id="WP_386707173.1">
    <property type="nucleotide sequence ID" value="NZ_JBHRYF010000001.1"/>
</dbReference>
<reference evidence="2" key="1">
    <citation type="journal article" date="2019" name="Int. J. Syst. Evol. Microbiol.">
        <title>The Global Catalogue of Microorganisms (GCM) 10K type strain sequencing project: providing services to taxonomists for standard genome sequencing and annotation.</title>
        <authorList>
            <consortium name="The Broad Institute Genomics Platform"/>
            <consortium name="The Broad Institute Genome Sequencing Center for Infectious Disease"/>
            <person name="Wu L."/>
            <person name="Ma J."/>
        </authorList>
    </citation>
    <scope>NUCLEOTIDE SEQUENCE [LARGE SCALE GENOMIC DNA]</scope>
    <source>
        <strain evidence="2">KCTC 42211</strain>
    </source>
</reference>
<accession>A0ABV7USR4</accession>
<keyword evidence="2" id="KW-1185">Reference proteome</keyword>
<name>A0ABV7USR4_9GAMM</name>
<gene>
    <name evidence="1" type="ORF">ACFOM9_05675</name>
</gene>
<sequence length="114" mass="12993">MLGIVFPATSMDIGSAETERFFEQQLVKHRFPGDWAQDIAFAYRDCVVLTPAQWRYCAWAAVRRGASLAQQQGPHADGTREAIYQEVRRRASVVPVVLRAAVPFRYLPRSQKVR</sequence>